<reference evidence="5" key="2">
    <citation type="journal article" date="2009" name="Fungal Genet. Biol.">
        <title>The 2008 update of the Aspergillus nidulans genome annotation: a community effort.</title>
        <authorList>
            <person name="Wortman J.R."/>
            <person name="Gilsenan J.M."/>
            <person name="Joardar V."/>
            <person name="Deegan J."/>
            <person name="Clutterbuck J."/>
            <person name="Andersen M.R."/>
            <person name="Archer D."/>
            <person name="Bencina M."/>
            <person name="Braus G."/>
            <person name="Coutinho P."/>
            <person name="von Dohren H."/>
            <person name="Doonan J."/>
            <person name="Driessen A.J."/>
            <person name="Durek P."/>
            <person name="Espeso E."/>
            <person name="Fekete E."/>
            <person name="Flipphi M."/>
            <person name="Estrada C.G."/>
            <person name="Geysens S."/>
            <person name="Goldman G."/>
            <person name="de Groot P.W."/>
            <person name="Hansen K."/>
            <person name="Harris S.D."/>
            <person name="Heinekamp T."/>
            <person name="Helmstaedt K."/>
            <person name="Henrissat B."/>
            <person name="Hofmann G."/>
            <person name="Homan T."/>
            <person name="Horio T."/>
            <person name="Horiuchi H."/>
            <person name="James S."/>
            <person name="Jones M."/>
            <person name="Karaffa L."/>
            <person name="Karanyi Z."/>
            <person name="Kato M."/>
            <person name="Keller N."/>
            <person name="Kelly D.E."/>
            <person name="Kiel J.A."/>
            <person name="Kim J.M."/>
            <person name="van der Klei I.J."/>
            <person name="Klis F.M."/>
            <person name="Kovalchuk A."/>
            <person name="Krasevec N."/>
            <person name="Kubicek C.P."/>
            <person name="Liu B."/>
            <person name="Maccabe A."/>
            <person name="Meyer V."/>
            <person name="Mirabito P."/>
            <person name="Miskei M."/>
            <person name="Mos M."/>
            <person name="Mullins J."/>
            <person name="Nelson D.R."/>
            <person name="Nielsen J."/>
            <person name="Oakley B.R."/>
            <person name="Osmani S.A."/>
            <person name="Pakula T."/>
            <person name="Paszewski A."/>
            <person name="Paulsen I."/>
            <person name="Pilsyk S."/>
            <person name="Pocsi I."/>
            <person name="Punt P.J."/>
            <person name="Ram A.F."/>
            <person name="Ren Q."/>
            <person name="Robellet X."/>
            <person name="Robson G."/>
            <person name="Seiboth B."/>
            <person name="van Solingen P."/>
            <person name="Specht T."/>
            <person name="Sun J."/>
            <person name="Taheri-Talesh N."/>
            <person name="Takeshita N."/>
            <person name="Ussery D."/>
            <person name="vanKuyk P.A."/>
            <person name="Visser H."/>
            <person name="van de Vondervoort P.J."/>
            <person name="de Vries R.P."/>
            <person name="Walton J."/>
            <person name="Xiang X."/>
            <person name="Xiong Y."/>
            <person name="Zeng A.P."/>
            <person name="Brandt B.W."/>
            <person name="Cornell M.J."/>
            <person name="van den Hondel C.A."/>
            <person name="Visser J."/>
            <person name="Oliver S.G."/>
            <person name="Turner G."/>
        </authorList>
    </citation>
    <scope>GENOME REANNOTATION</scope>
    <source>
        <strain evidence="5">FGSC A4 / ATCC 38163 / CBS 112.46 / NRRL 194 / M139</strain>
    </source>
</reference>
<accession>Q5BAM0</accession>
<sequence>MAGQISGVGQGLERRSVVSSFIFHLPTSLSDQPLVALFKRSDKVSTYKNHIAPISGTISRNDKDALTAAWRELSEETGINPSSATFWRTGKPFSFVDESINREWTIYPFAFQLKGTAVGSRRDSAVELDWEHEGWEWYNPTDVLIGNGLQGKGKEVPHLRESLRRVWPEGELNSKAGKALRRGLEKLQNDHESGSHELTSVALGVFRDVVKHMPDGMGGAKWWEDLQMIAWHIVKNGRESMGAATLNALLAILEEMEEIWRLETGRIDSDAGWKLERMLTIIDHHLKSRMSRAGLVKDMFAAYVRDHFLPDGKPRDKLTILTLSASSTIRDSIIEAFASLEIATLELRVLESRPLFEGVSISSSILSKFKTQCKEPSKHLNITIYTDAAAAIAANDVDMVLLGADRISISKGVSNKTGSLPAVLCAKHVSPKVKIVVLSELEKVNGNNGVIDDAKHEDNDPAELIRPWQNEGVKGLRAIEEGFHSTVRVEKSNHSIEVRNVYFEWIPLDMVDGFVSGEGVLNHWSINEKAKQQDELAKRYFGSISLRY</sequence>
<dbReference type="Pfam" id="PF01008">
    <property type="entry name" value="IF-2B"/>
    <property type="match status" value="1"/>
</dbReference>
<protein>
    <submittedName>
        <fullName evidence="4">Translation initiation factor eIF-2B subunit family protein (AFU_orthologue AFUA_2G14290)</fullName>
    </submittedName>
</protein>
<dbReference type="GO" id="GO:0003743">
    <property type="term" value="F:translation initiation factor activity"/>
    <property type="evidence" value="ECO:0007669"/>
    <property type="project" value="UniProtKB-KW"/>
</dbReference>
<dbReference type="eggNOG" id="ENOG502SIEX">
    <property type="taxonomic scope" value="Eukaryota"/>
</dbReference>
<dbReference type="PANTHER" id="PTHR43475">
    <property type="entry name" value="METHYLTHIORIBOSE-1-PHOSPHATE ISOMERASE"/>
    <property type="match status" value="1"/>
</dbReference>
<dbReference type="Gene3D" id="3.90.79.10">
    <property type="entry name" value="Nucleoside Triphosphate Pyrophosphohydrolase"/>
    <property type="match status" value="1"/>
</dbReference>
<dbReference type="CDD" id="cd18872">
    <property type="entry name" value="NUDIX_eIF-2B"/>
    <property type="match status" value="1"/>
</dbReference>
<dbReference type="Proteomes" id="UP000000560">
    <property type="component" value="Chromosome VII"/>
</dbReference>
<keyword evidence="4" id="KW-0648">Protein biosynthesis</keyword>
<dbReference type="GO" id="GO:0019509">
    <property type="term" value="P:L-methionine salvage from methylthioadenosine"/>
    <property type="evidence" value="ECO:0000318"/>
    <property type="project" value="GO_Central"/>
</dbReference>
<gene>
    <name evidence="4" type="ORF">ANIA_02410</name>
</gene>
<dbReference type="GO" id="GO:0046523">
    <property type="term" value="F:S-methyl-5-thioribose-1-phosphate isomerase activity"/>
    <property type="evidence" value="ECO:0000318"/>
    <property type="project" value="GO_Central"/>
</dbReference>
<dbReference type="GeneID" id="2874606"/>
<keyword evidence="5" id="KW-1185">Reference proteome</keyword>
<evidence type="ECO:0000256" key="2">
    <source>
        <dbReference type="RuleBase" id="RU003814"/>
    </source>
</evidence>
<dbReference type="InterPro" id="IPR042529">
    <property type="entry name" value="IF_2B-like_C"/>
</dbReference>
<dbReference type="SUPFAM" id="SSF55811">
    <property type="entry name" value="Nudix"/>
    <property type="match status" value="1"/>
</dbReference>
<accession>C8VNX0</accession>
<dbReference type="OMA" id="NTYFEWV"/>
<dbReference type="EMBL" id="BN001307">
    <property type="protein sequence ID" value="CBF86791.1"/>
    <property type="molecule type" value="Genomic_DNA"/>
</dbReference>
<evidence type="ECO:0000256" key="1">
    <source>
        <dbReference type="ARBA" id="ARBA00007251"/>
    </source>
</evidence>
<organism evidence="4 5">
    <name type="scientific">Emericella nidulans (strain FGSC A4 / ATCC 38163 / CBS 112.46 / NRRL 194 / M139)</name>
    <name type="common">Aspergillus nidulans</name>
    <dbReference type="NCBI Taxonomy" id="227321"/>
    <lineage>
        <taxon>Eukaryota</taxon>
        <taxon>Fungi</taxon>
        <taxon>Dikarya</taxon>
        <taxon>Ascomycota</taxon>
        <taxon>Pezizomycotina</taxon>
        <taxon>Eurotiomycetes</taxon>
        <taxon>Eurotiomycetidae</taxon>
        <taxon>Eurotiales</taxon>
        <taxon>Aspergillaceae</taxon>
        <taxon>Aspergillus</taxon>
        <taxon>Aspergillus subgen. Nidulantes</taxon>
    </lineage>
</organism>
<dbReference type="Gene3D" id="3.40.50.10470">
    <property type="entry name" value="Translation initiation factor eif-2b, domain 2"/>
    <property type="match status" value="1"/>
</dbReference>
<dbReference type="InterPro" id="IPR037171">
    <property type="entry name" value="NagB/RpiA_transferase-like"/>
</dbReference>
<dbReference type="PROSITE" id="PS51462">
    <property type="entry name" value="NUDIX"/>
    <property type="match status" value="1"/>
</dbReference>
<dbReference type="KEGG" id="ani:ANIA_02410"/>
<dbReference type="InterPro" id="IPR000649">
    <property type="entry name" value="IF-2B-related"/>
</dbReference>
<dbReference type="FunFam" id="3.40.50.10470:FF:000032">
    <property type="entry name" value="Translation initiation factor eIF-2B subunit family protein"/>
    <property type="match status" value="1"/>
</dbReference>
<comment type="similarity">
    <text evidence="1 2">Belongs to the eIF-2B alpha/beta/delta subunits family.</text>
</comment>
<dbReference type="InterPro" id="IPR015797">
    <property type="entry name" value="NUDIX_hydrolase-like_dom_sf"/>
</dbReference>
<dbReference type="OrthoDB" id="206213at2759"/>
<feature type="domain" description="Nudix hydrolase" evidence="3">
    <location>
        <begin position="13"/>
        <end position="161"/>
    </location>
</feature>
<dbReference type="SUPFAM" id="SSF100950">
    <property type="entry name" value="NagB/RpiA/CoA transferase-like"/>
    <property type="match status" value="1"/>
</dbReference>
<evidence type="ECO:0000313" key="5">
    <source>
        <dbReference type="Proteomes" id="UP000000560"/>
    </source>
</evidence>
<name>Q5BAM0_EMENI</name>
<reference evidence="5" key="1">
    <citation type="journal article" date="2005" name="Nature">
        <title>Sequencing of Aspergillus nidulans and comparative analysis with A. fumigatus and A. oryzae.</title>
        <authorList>
            <person name="Galagan J.E."/>
            <person name="Calvo S.E."/>
            <person name="Cuomo C."/>
            <person name="Ma L.J."/>
            <person name="Wortman J.R."/>
            <person name="Batzoglou S."/>
            <person name="Lee S.I."/>
            <person name="Basturkmen M."/>
            <person name="Spevak C.C."/>
            <person name="Clutterbuck J."/>
            <person name="Kapitonov V."/>
            <person name="Jurka J."/>
            <person name="Scazzocchio C."/>
            <person name="Farman M."/>
            <person name="Butler J."/>
            <person name="Purcell S."/>
            <person name="Harris S."/>
            <person name="Braus G.H."/>
            <person name="Draht O."/>
            <person name="Busch S."/>
            <person name="D'Enfert C."/>
            <person name="Bouchier C."/>
            <person name="Goldman G.H."/>
            <person name="Bell-Pedersen D."/>
            <person name="Griffiths-Jones S."/>
            <person name="Doonan J.H."/>
            <person name="Yu J."/>
            <person name="Vienken K."/>
            <person name="Pain A."/>
            <person name="Freitag M."/>
            <person name="Selker E.U."/>
            <person name="Archer D.B."/>
            <person name="Penalva M.A."/>
            <person name="Oakley B.R."/>
            <person name="Momany M."/>
            <person name="Tanaka T."/>
            <person name="Kumagai T."/>
            <person name="Asai K."/>
            <person name="Machida M."/>
            <person name="Nierman W.C."/>
            <person name="Denning D.W."/>
            <person name="Caddick M."/>
            <person name="Hynes M."/>
            <person name="Paoletti M."/>
            <person name="Fischer R."/>
            <person name="Miller B."/>
            <person name="Dyer P."/>
            <person name="Sachs M.S."/>
            <person name="Osmani S.A."/>
            <person name="Birren B.W."/>
        </authorList>
    </citation>
    <scope>NUCLEOTIDE SEQUENCE [LARGE SCALE GENOMIC DNA]</scope>
    <source>
        <strain evidence="5">FGSC A4 / ATCC 38163 / CBS 112.46 / NRRL 194 / M139</strain>
    </source>
</reference>
<dbReference type="PANTHER" id="PTHR43475:SF3">
    <property type="entry name" value="TRANSLATION INITIATION FACTOR EIF-2B SUBUNIT FAMILY PROTEIN (AFU_ORTHOLOGUE AFUA_2G14290)"/>
    <property type="match status" value="1"/>
</dbReference>
<proteinExistence type="inferred from homology"/>
<dbReference type="Pfam" id="PF00293">
    <property type="entry name" value="NUDIX"/>
    <property type="match status" value="1"/>
</dbReference>
<dbReference type="AlphaFoldDB" id="Q5BAM0"/>
<dbReference type="RefSeq" id="XP_660014.1">
    <property type="nucleotide sequence ID" value="XM_654922.1"/>
</dbReference>
<evidence type="ECO:0000259" key="3">
    <source>
        <dbReference type="PROSITE" id="PS51462"/>
    </source>
</evidence>
<dbReference type="STRING" id="227321.Q5BAM0"/>
<dbReference type="VEuPathDB" id="FungiDB:AN2410"/>
<dbReference type="InParanoid" id="Q5BAM0"/>
<evidence type="ECO:0000313" key="4">
    <source>
        <dbReference type="EMBL" id="CBF86791.1"/>
    </source>
</evidence>
<dbReference type="HOGENOM" id="CLU_021101_1_0_1"/>
<dbReference type="InterPro" id="IPR000086">
    <property type="entry name" value="NUDIX_hydrolase_dom"/>
</dbReference>
<keyword evidence="4" id="KW-0396">Initiation factor</keyword>